<reference evidence="2" key="1">
    <citation type="submission" date="2021-01" db="UniProtKB">
        <authorList>
            <consortium name="EnsemblMetazoa"/>
        </authorList>
    </citation>
    <scope>IDENTIFICATION</scope>
</reference>
<dbReference type="RefSeq" id="XP_066916745.1">
    <property type="nucleotide sequence ID" value="XM_067060644.1"/>
</dbReference>
<evidence type="ECO:0000256" key="1">
    <source>
        <dbReference type="SAM" id="SignalP"/>
    </source>
</evidence>
<dbReference type="EnsemblMetazoa" id="CLYHEMT009702.1">
    <property type="protein sequence ID" value="CLYHEMP009702.1"/>
    <property type="gene ID" value="CLYHEMG009702"/>
</dbReference>
<dbReference type="GeneID" id="136803921"/>
<dbReference type="PANTHER" id="PTHR48174">
    <property type="entry name" value="DUF946 FAMILY PROTEIN"/>
    <property type="match status" value="1"/>
</dbReference>
<feature type="chain" id="PRO_5029529568" evidence="1">
    <location>
        <begin position="18"/>
        <end position="325"/>
    </location>
</feature>
<name>A0A7M5WLK3_9CNID</name>
<evidence type="ECO:0000313" key="2">
    <source>
        <dbReference type="EnsemblMetazoa" id="CLYHEMP009702.1"/>
    </source>
</evidence>
<evidence type="ECO:0000313" key="3">
    <source>
        <dbReference type="Proteomes" id="UP000594262"/>
    </source>
</evidence>
<keyword evidence="1" id="KW-0732">Signal</keyword>
<accession>A0A7M5WLK3</accession>
<proteinExistence type="predicted"/>
<dbReference type="Proteomes" id="UP000594262">
    <property type="component" value="Unplaced"/>
</dbReference>
<protein>
    <submittedName>
        <fullName evidence="2">Uncharacterized protein</fullName>
    </submittedName>
</protein>
<organism evidence="2 3">
    <name type="scientific">Clytia hemisphaerica</name>
    <dbReference type="NCBI Taxonomy" id="252671"/>
    <lineage>
        <taxon>Eukaryota</taxon>
        <taxon>Metazoa</taxon>
        <taxon>Cnidaria</taxon>
        <taxon>Hydrozoa</taxon>
        <taxon>Hydroidolina</taxon>
        <taxon>Leptothecata</taxon>
        <taxon>Obeliida</taxon>
        <taxon>Clytiidae</taxon>
        <taxon>Clytia</taxon>
    </lineage>
</organism>
<dbReference type="OrthoDB" id="188042at2759"/>
<feature type="signal peptide" evidence="1">
    <location>
        <begin position="1"/>
        <end position="17"/>
    </location>
</feature>
<dbReference type="PANTHER" id="PTHR48174:SF5">
    <property type="entry name" value="VACUOLAR PROTEIN SORTING-ASSOCIATED PROTEIN 62"/>
    <property type="match status" value="1"/>
</dbReference>
<dbReference type="AlphaFoldDB" id="A0A7M5WLK3"/>
<keyword evidence="3" id="KW-1185">Reference proteome</keyword>
<sequence>MFTIVFMILRFSASVNAGNRRASEFEALARKWAPLIRLDKCELWKPSSVDFFLKNVNLVSGDGKIIKTQLDSCNLPQCDENCYLQTKEEIPTPSTWDLKFFFGQSLSDVPLYVFIDQTNPTRLRIRYSVFSPYNRGKPVCIGRILRDHCPCELIQGKCFCPRETKCEGYYKEFGHHVSDWEYMDLFFDPTGRIPAAINLISHGIPAVYFFNGKDFVNRQTGQKIQFHGTHPIAYKTRGSHGFRSAAGEVVYFRLFGNNELSDITSDGEEWKTWENLQITQVKRKYTGDFSFANYKGRWGNLKRGCEFYEAVSGECILGNGIRLSI</sequence>